<dbReference type="EMBL" id="LNQE01000904">
    <property type="protein sequence ID" value="KUG23487.1"/>
    <property type="molecule type" value="Genomic_DNA"/>
</dbReference>
<evidence type="ECO:0000313" key="1">
    <source>
        <dbReference type="EMBL" id="KUG23487.1"/>
    </source>
</evidence>
<reference evidence="1" key="1">
    <citation type="journal article" date="2015" name="Proc. Natl. Acad. Sci. U.S.A.">
        <title>Networks of energetic and metabolic interactions define dynamics in microbial communities.</title>
        <authorList>
            <person name="Embree M."/>
            <person name="Liu J.K."/>
            <person name="Al-Bassam M.M."/>
            <person name="Zengler K."/>
        </authorList>
    </citation>
    <scope>NUCLEOTIDE SEQUENCE</scope>
</reference>
<protein>
    <submittedName>
        <fullName evidence="1">Uncharacterized protein</fullName>
    </submittedName>
</protein>
<accession>A0A0W8FRB5</accession>
<sequence length="44" mass="4896">MITKKVNSDSFSSVRFWCSPVYNSQIVITEARKLFSGGGISLLK</sequence>
<proteinExistence type="predicted"/>
<organism evidence="1">
    <name type="scientific">hydrocarbon metagenome</name>
    <dbReference type="NCBI Taxonomy" id="938273"/>
    <lineage>
        <taxon>unclassified sequences</taxon>
        <taxon>metagenomes</taxon>
        <taxon>ecological metagenomes</taxon>
    </lineage>
</organism>
<comment type="caution">
    <text evidence="1">The sequence shown here is derived from an EMBL/GenBank/DDBJ whole genome shotgun (WGS) entry which is preliminary data.</text>
</comment>
<gene>
    <name evidence="1" type="ORF">ASZ90_006728</name>
</gene>
<name>A0A0W8FRB5_9ZZZZ</name>
<dbReference type="AlphaFoldDB" id="A0A0W8FRB5"/>